<evidence type="ECO:0000313" key="2">
    <source>
        <dbReference type="Proteomes" id="UP000824116"/>
    </source>
</evidence>
<accession>A0A9D2G886</accession>
<gene>
    <name evidence="1" type="ORF">H9723_01845</name>
</gene>
<reference evidence="1" key="2">
    <citation type="submission" date="2021-04" db="EMBL/GenBank/DDBJ databases">
        <authorList>
            <person name="Gilroy R."/>
        </authorList>
    </citation>
    <scope>NUCLEOTIDE SEQUENCE</scope>
    <source>
        <strain evidence="1">CHK196-3914</strain>
    </source>
</reference>
<dbReference type="EMBL" id="DXAY01000041">
    <property type="protein sequence ID" value="HIZ73976.1"/>
    <property type="molecule type" value="Genomic_DNA"/>
</dbReference>
<dbReference type="AlphaFoldDB" id="A0A9D2G886"/>
<sequence length="124" mass="14115">MIIQCREKDREMLLAFLEEDAEYNAPVIRELESCSFDEKQHLVYAEVEKEECVGVYLCSCGSRNLMISCREHCVNVDFLEQFFGMYLPDTVTGKPDDVRVAGWLLTDYEMTVSDGRAVLSAGKA</sequence>
<dbReference type="Proteomes" id="UP000824116">
    <property type="component" value="Unassembled WGS sequence"/>
</dbReference>
<comment type="caution">
    <text evidence="1">The sequence shown here is derived from an EMBL/GenBank/DDBJ whole genome shotgun (WGS) entry which is preliminary data.</text>
</comment>
<evidence type="ECO:0000313" key="1">
    <source>
        <dbReference type="EMBL" id="HIZ73976.1"/>
    </source>
</evidence>
<organism evidence="1 2">
    <name type="scientific">Candidatus Mediterraneibacter stercoravium</name>
    <dbReference type="NCBI Taxonomy" id="2838685"/>
    <lineage>
        <taxon>Bacteria</taxon>
        <taxon>Bacillati</taxon>
        <taxon>Bacillota</taxon>
        <taxon>Clostridia</taxon>
        <taxon>Lachnospirales</taxon>
        <taxon>Lachnospiraceae</taxon>
        <taxon>Mediterraneibacter</taxon>
    </lineage>
</organism>
<reference evidence="1" key="1">
    <citation type="journal article" date="2021" name="PeerJ">
        <title>Extensive microbial diversity within the chicken gut microbiome revealed by metagenomics and culture.</title>
        <authorList>
            <person name="Gilroy R."/>
            <person name="Ravi A."/>
            <person name="Getino M."/>
            <person name="Pursley I."/>
            <person name="Horton D.L."/>
            <person name="Alikhan N.F."/>
            <person name="Baker D."/>
            <person name="Gharbi K."/>
            <person name="Hall N."/>
            <person name="Watson M."/>
            <person name="Adriaenssens E.M."/>
            <person name="Foster-Nyarko E."/>
            <person name="Jarju S."/>
            <person name="Secka A."/>
            <person name="Antonio M."/>
            <person name="Oren A."/>
            <person name="Chaudhuri R.R."/>
            <person name="La Ragione R."/>
            <person name="Hildebrand F."/>
            <person name="Pallen M.J."/>
        </authorList>
    </citation>
    <scope>NUCLEOTIDE SEQUENCE</scope>
    <source>
        <strain evidence="1">CHK196-3914</strain>
    </source>
</reference>
<name>A0A9D2G886_9FIRM</name>
<protein>
    <submittedName>
        <fullName evidence="1">Uncharacterized protein</fullName>
    </submittedName>
</protein>
<proteinExistence type="predicted"/>